<organism evidence="1 2">
    <name type="scientific">Polyplax serrata</name>
    <name type="common">Common mouse louse</name>
    <dbReference type="NCBI Taxonomy" id="468196"/>
    <lineage>
        <taxon>Eukaryota</taxon>
        <taxon>Metazoa</taxon>
        <taxon>Ecdysozoa</taxon>
        <taxon>Arthropoda</taxon>
        <taxon>Hexapoda</taxon>
        <taxon>Insecta</taxon>
        <taxon>Pterygota</taxon>
        <taxon>Neoptera</taxon>
        <taxon>Paraneoptera</taxon>
        <taxon>Psocodea</taxon>
        <taxon>Troctomorpha</taxon>
        <taxon>Phthiraptera</taxon>
        <taxon>Anoplura</taxon>
        <taxon>Polyplacidae</taxon>
        <taxon>Polyplax</taxon>
    </lineage>
</organism>
<proteinExistence type="predicted"/>
<protein>
    <submittedName>
        <fullName evidence="1">Uncharacterized protein</fullName>
    </submittedName>
</protein>
<evidence type="ECO:0000313" key="2">
    <source>
        <dbReference type="Proteomes" id="UP001372834"/>
    </source>
</evidence>
<name>A0AAN8NQH5_POLSC</name>
<dbReference type="EMBL" id="JAWJWE010000038">
    <property type="protein sequence ID" value="KAK6623591.1"/>
    <property type="molecule type" value="Genomic_DNA"/>
</dbReference>
<accession>A0AAN8NQH5</accession>
<dbReference type="Proteomes" id="UP001372834">
    <property type="component" value="Unassembled WGS sequence"/>
</dbReference>
<gene>
    <name evidence="1" type="ORF">RUM43_009443</name>
</gene>
<sequence length="124" mass="14839">MVKKILQTREKRGIWLSYFVENFGPLRYNEQEKAEEMNGTRGQRRSLGDRKQLWWNLITRLTLTTAITVAITTEREVTVEHFDNERLRRSGHGTQQWLTIIVFFHEIGVNLRRNVKFTSELKFE</sequence>
<comment type="caution">
    <text evidence="1">The sequence shown here is derived from an EMBL/GenBank/DDBJ whole genome shotgun (WGS) entry which is preliminary data.</text>
</comment>
<dbReference type="AlphaFoldDB" id="A0AAN8NQH5"/>
<evidence type="ECO:0000313" key="1">
    <source>
        <dbReference type="EMBL" id="KAK6623591.1"/>
    </source>
</evidence>
<reference evidence="1 2" key="1">
    <citation type="submission" date="2023-10" db="EMBL/GenBank/DDBJ databases">
        <title>Genomes of two closely related lineages of the louse Polyplax serrata with different host specificities.</title>
        <authorList>
            <person name="Martinu J."/>
            <person name="Tarabai H."/>
            <person name="Stefka J."/>
            <person name="Hypsa V."/>
        </authorList>
    </citation>
    <scope>NUCLEOTIDE SEQUENCE [LARGE SCALE GENOMIC DNA]</scope>
    <source>
        <strain evidence="1">HR10_N</strain>
    </source>
</reference>